<dbReference type="PANTHER" id="PTHR30290">
    <property type="entry name" value="PERIPLASMIC BINDING COMPONENT OF ABC TRANSPORTER"/>
    <property type="match status" value="1"/>
</dbReference>
<keyword evidence="2 3" id="KW-0732">Signal</keyword>
<name>A0A7H9BLK6_9NEIS</name>
<evidence type="ECO:0000313" key="5">
    <source>
        <dbReference type="EMBL" id="QLG89302.1"/>
    </source>
</evidence>
<reference evidence="5 6" key="1">
    <citation type="submission" date="2020-07" db="EMBL/GenBank/DDBJ databases">
        <title>Complete genome sequence of Chitinibacter sp. 2T18.</title>
        <authorList>
            <person name="Bae J.-W."/>
            <person name="Choi J.-W."/>
        </authorList>
    </citation>
    <scope>NUCLEOTIDE SEQUENCE [LARGE SCALE GENOMIC DNA]</scope>
    <source>
        <strain evidence="5 6">2T18</strain>
    </source>
</reference>
<dbReference type="PIRSF" id="PIRSF002741">
    <property type="entry name" value="MppA"/>
    <property type="match status" value="1"/>
</dbReference>
<gene>
    <name evidence="5" type="ORF">HQ393_14190</name>
</gene>
<dbReference type="FunFam" id="3.40.190.10:FF:000036">
    <property type="entry name" value="Dipeptide ABC transporter, substrate-binding protein"/>
    <property type="match status" value="1"/>
</dbReference>
<comment type="similarity">
    <text evidence="1">Belongs to the bacterial solute-binding protein 5 family.</text>
</comment>
<evidence type="ECO:0000313" key="6">
    <source>
        <dbReference type="Proteomes" id="UP000509597"/>
    </source>
</evidence>
<protein>
    <submittedName>
        <fullName evidence="5">ABC transporter substrate-binding protein</fullName>
    </submittedName>
</protein>
<dbReference type="PROSITE" id="PS01040">
    <property type="entry name" value="SBP_BACTERIAL_5"/>
    <property type="match status" value="1"/>
</dbReference>
<keyword evidence="6" id="KW-1185">Reference proteome</keyword>
<dbReference type="Gene3D" id="3.90.76.10">
    <property type="entry name" value="Dipeptide-binding Protein, Domain 1"/>
    <property type="match status" value="1"/>
</dbReference>
<dbReference type="KEGG" id="chiz:HQ393_14190"/>
<dbReference type="InterPro" id="IPR000914">
    <property type="entry name" value="SBP_5_dom"/>
</dbReference>
<sequence>MTLKMRNLVLTSALALMAGAASAAGTLIYCSEGSPEGFDPARYVTGTSFDAAAETIFNRLVEFTPGSTQIRPGLAEKWEVSADNLTYTFTLRKGVKFHTTPYFKPTREFNADDVVFTFKRFTDKNLPFTKAAPTDFPYASDMGMDSNIVAIDKVDANTVRFKLKAVDAAFLQNLAMSFASIHSAEYADSLLKAGKATQLNTQPIGTGPFVFKSYQKDANIRYDGNKDYWRKGDVKVDKLIFAITTDASVRYQKLQKGECHIMAYPKPADLKAMQTNPKLTVPSQAGFNTGWLSYNVKHKPFDKLEVRQALDMAINKKSIIDAVFQGAGQPATSLFPPTQWSYNKNLKDATFDVAKAKELLKKAGVAEGTEIALWAMPVQRPYNPNAKLMAEMIQNDWAKIGIKAKIVTYEWGEYIKRAKAGEADAMLIGWTGDNGDPDNWVGPNMSCDAIGGSNYAQWCNKEFEALVQKGRSTTNQAERVKLYEKAQAIIKSDVPVTTIAHSTVYQPMRKEVEGFKISPFGLNSFYGVGLK</sequence>
<dbReference type="GO" id="GO:0043190">
    <property type="term" value="C:ATP-binding cassette (ABC) transporter complex"/>
    <property type="evidence" value="ECO:0007669"/>
    <property type="project" value="InterPro"/>
</dbReference>
<dbReference type="EMBL" id="CP058627">
    <property type="protein sequence ID" value="QLG89302.1"/>
    <property type="molecule type" value="Genomic_DNA"/>
</dbReference>
<accession>A0A7H9BLK6</accession>
<feature type="chain" id="PRO_5028887610" evidence="3">
    <location>
        <begin position="24"/>
        <end position="531"/>
    </location>
</feature>
<dbReference type="PANTHER" id="PTHR30290:SF38">
    <property type="entry name" value="D,D-DIPEPTIDE-BINDING PERIPLASMIC PROTEIN DDPA-RELATED"/>
    <property type="match status" value="1"/>
</dbReference>
<dbReference type="GO" id="GO:0042938">
    <property type="term" value="P:dipeptide transport"/>
    <property type="evidence" value="ECO:0007669"/>
    <property type="project" value="TreeGrafter"/>
</dbReference>
<dbReference type="Gene3D" id="3.40.190.10">
    <property type="entry name" value="Periplasmic binding protein-like II"/>
    <property type="match status" value="1"/>
</dbReference>
<evidence type="ECO:0000259" key="4">
    <source>
        <dbReference type="Pfam" id="PF00496"/>
    </source>
</evidence>
<dbReference type="GO" id="GO:1904680">
    <property type="term" value="F:peptide transmembrane transporter activity"/>
    <property type="evidence" value="ECO:0007669"/>
    <property type="project" value="TreeGrafter"/>
</dbReference>
<proteinExistence type="inferred from homology"/>
<dbReference type="GO" id="GO:0030288">
    <property type="term" value="C:outer membrane-bounded periplasmic space"/>
    <property type="evidence" value="ECO:0007669"/>
    <property type="project" value="TreeGrafter"/>
</dbReference>
<dbReference type="CDD" id="cd08493">
    <property type="entry name" value="PBP2_DppA_like"/>
    <property type="match status" value="1"/>
</dbReference>
<dbReference type="SUPFAM" id="SSF53850">
    <property type="entry name" value="Periplasmic binding protein-like II"/>
    <property type="match status" value="1"/>
</dbReference>
<dbReference type="Pfam" id="PF00496">
    <property type="entry name" value="SBP_bac_5"/>
    <property type="match status" value="1"/>
</dbReference>
<evidence type="ECO:0000256" key="1">
    <source>
        <dbReference type="ARBA" id="ARBA00005695"/>
    </source>
</evidence>
<evidence type="ECO:0000256" key="2">
    <source>
        <dbReference type="ARBA" id="ARBA00022729"/>
    </source>
</evidence>
<dbReference type="InterPro" id="IPR039424">
    <property type="entry name" value="SBP_5"/>
</dbReference>
<dbReference type="Gene3D" id="3.10.105.10">
    <property type="entry name" value="Dipeptide-binding Protein, Domain 3"/>
    <property type="match status" value="1"/>
</dbReference>
<dbReference type="FunFam" id="3.10.105.10:FF:000002">
    <property type="entry name" value="Dipeptide ABC transporter, substrate-binding protein"/>
    <property type="match status" value="1"/>
</dbReference>
<organism evidence="5 6">
    <name type="scientific">Chitinibacter bivalviorum</name>
    <dbReference type="NCBI Taxonomy" id="2739434"/>
    <lineage>
        <taxon>Bacteria</taxon>
        <taxon>Pseudomonadati</taxon>
        <taxon>Pseudomonadota</taxon>
        <taxon>Betaproteobacteria</taxon>
        <taxon>Neisseriales</taxon>
        <taxon>Chitinibacteraceae</taxon>
        <taxon>Chitinibacter</taxon>
    </lineage>
</organism>
<dbReference type="InterPro" id="IPR030678">
    <property type="entry name" value="Peptide/Ni-bd"/>
</dbReference>
<feature type="domain" description="Solute-binding protein family 5" evidence="4">
    <location>
        <begin position="70"/>
        <end position="449"/>
    </location>
</feature>
<dbReference type="AlphaFoldDB" id="A0A7H9BLK6"/>
<dbReference type="RefSeq" id="WP_179355821.1">
    <property type="nucleotide sequence ID" value="NZ_CP058627.1"/>
</dbReference>
<evidence type="ECO:0000256" key="3">
    <source>
        <dbReference type="SAM" id="SignalP"/>
    </source>
</evidence>
<dbReference type="Proteomes" id="UP000509597">
    <property type="component" value="Chromosome"/>
</dbReference>
<dbReference type="InterPro" id="IPR023765">
    <property type="entry name" value="SBP_5_CS"/>
</dbReference>
<feature type="signal peptide" evidence="3">
    <location>
        <begin position="1"/>
        <end position="23"/>
    </location>
</feature>